<proteinExistence type="predicted"/>
<dbReference type="AlphaFoldDB" id="A0A252EL54"/>
<organism evidence="1 2">
    <name type="scientific">Acetobacter senegalensis</name>
    <dbReference type="NCBI Taxonomy" id="446692"/>
    <lineage>
        <taxon>Bacteria</taxon>
        <taxon>Pseudomonadati</taxon>
        <taxon>Pseudomonadota</taxon>
        <taxon>Alphaproteobacteria</taxon>
        <taxon>Acetobacterales</taxon>
        <taxon>Acetobacteraceae</taxon>
        <taxon>Acetobacter</taxon>
    </lineage>
</organism>
<gene>
    <name evidence="1" type="ORF">HK16_03660</name>
</gene>
<evidence type="ECO:0000313" key="1">
    <source>
        <dbReference type="EMBL" id="OUL67165.1"/>
    </source>
</evidence>
<protein>
    <submittedName>
        <fullName evidence="1">Uncharacterized protein</fullName>
    </submittedName>
</protein>
<reference evidence="1 2" key="1">
    <citation type="submission" date="2014-06" db="EMBL/GenBank/DDBJ databases">
        <authorList>
            <person name="Ju J."/>
            <person name="Zhang J."/>
        </authorList>
    </citation>
    <scope>NUCLEOTIDE SEQUENCE [LARGE SCALE GENOMIC DNA]</scope>
    <source>
        <strain evidence="1">DmL_050</strain>
    </source>
</reference>
<sequence length="147" mass="15941">MPNVLIFRSESVGDIYVPTFYPPTDTARLKFSDGAVSAVSVHPDSAPIVQSNGLSIYRVPSTSPFCHATPKFCVPGREGVIVLSGQNEKGPVFSSSYAVLTEVDTSLSHLRHLVNKSSPSQRLFVVSLNGRVKSVKELESVRSSVYE</sequence>
<comment type="caution">
    <text evidence="1">The sequence shown here is derived from an EMBL/GenBank/DDBJ whole genome shotgun (WGS) entry which is preliminary data.</text>
</comment>
<accession>A0A252EL54</accession>
<name>A0A252EL54_9PROT</name>
<evidence type="ECO:0000313" key="2">
    <source>
        <dbReference type="Proteomes" id="UP000195072"/>
    </source>
</evidence>
<dbReference type="Proteomes" id="UP000195072">
    <property type="component" value="Unassembled WGS sequence"/>
</dbReference>
<dbReference type="EMBL" id="JOOZ01000016">
    <property type="protein sequence ID" value="OUL67165.1"/>
    <property type="molecule type" value="Genomic_DNA"/>
</dbReference>